<comment type="caution">
    <text evidence="1">The sequence shown here is derived from an EMBL/GenBank/DDBJ whole genome shotgun (WGS) entry which is preliminary data.</text>
</comment>
<keyword evidence="2" id="KW-1185">Reference proteome</keyword>
<accession>A0ABQ5GSU0</accession>
<reference evidence="1" key="2">
    <citation type="submission" date="2022-01" db="EMBL/GenBank/DDBJ databases">
        <authorList>
            <person name="Yamashiro T."/>
            <person name="Shiraishi A."/>
            <person name="Satake H."/>
            <person name="Nakayama K."/>
        </authorList>
    </citation>
    <scope>NUCLEOTIDE SEQUENCE</scope>
</reference>
<organism evidence="1 2">
    <name type="scientific">Tanacetum coccineum</name>
    <dbReference type="NCBI Taxonomy" id="301880"/>
    <lineage>
        <taxon>Eukaryota</taxon>
        <taxon>Viridiplantae</taxon>
        <taxon>Streptophyta</taxon>
        <taxon>Embryophyta</taxon>
        <taxon>Tracheophyta</taxon>
        <taxon>Spermatophyta</taxon>
        <taxon>Magnoliopsida</taxon>
        <taxon>eudicotyledons</taxon>
        <taxon>Gunneridae</taxon>
        <taxon>Pentapetalae</taxon>
        <taxon>asterids</taxon>
        <taxon>campanulids</taxon>
        <taxon>Asterales</taxon>
        <taxon>Asteraceae</taxon>
        <taxon>Asteroideae</taxon>
        <taxon>Anthemideae</taxon>
        <taxon>Anthemidinae</taxon>
        <taxon>Tanacetum</taxon>
    </lineage>
</organism>
<gene>
    <name evidence="1" type="ORF">Tco_1044568</name>
</gene>
<protein>
    <submittedName>
        <fullName evidence="1">Uncharacterized protein</fullName>
    </submittedName>
</protein>
<evidence type="ECO:0000313" key="2">
    <source>
        <dbReference type="Proteomes" id="UP001151760"/>
    </source>
</evidence>
<dbReference type="EMBL" id="BQNB010018749">
    <property type="protein sequence ID" value="GJT77843.1"/>
    <property type="molecule type" value="Genomic_DNA"/>
</dbReference>
<proteinExistence type="predicted"/>
<name>A0ABQ5GSU0_9ASTR</name>
<sequence>MIIRRAREVPDIVLIITPSYELGFRRFNSSRIQNEKIYNIAKDVAVTASHVIGDAVIKILSHSVRLAVMKYAQSAECQSTLGKVITLAVNKGIQEGQKAGIEHGKSVRTLAQVEAYDPGVKDDFVSAVTDFENVSFGLLDELESLKDSLLTSIMPALVLKVAQGNVVSTPEVISTARAPAERRGLCPRPVGETSGSTPPHGSCLGIRDLFKFSTLVLSSDGGPTTQPPVTHAYDDLFDTSVLDGTGGI</sequence>
<dbReference type="Proteomes" id="UP001151760">
    <property type="component" value="Unassembled WGS sequence"/>
</dbReference>
<evidence type="ECO:0000313" key="1">
    <source>
        <dbReference type="EMBL" id="GJT77843.1"/>
    </source>
</evidence>
<reference evidence="1" key="1">
    <citation type="journal article" date="2022" name="Int. J. Mol. Sci.">
        <title>Draft Genome of Tanacetum Coccineum: Genomic Comparison of Closely Related Tanacetum-Family Plants.</title>
        <authorList>
            <person name="Yamashiro T."/>
            <person name="Shiraishi A."/>
            <person name="Nakayama K."/>
            <person name="Satake H."/>
        </authorList>
    </citation>
    <scope>NUCLEOTIDE SEQUENCE</scope>
</reference>